<evidence type="ECO:0000256" key="4">
    <source>
        <dbReference type="RuleBase" id="RU000383"/>
    </source>
</evidence>
<dbReference type="InterPro" id="IPR006671">
    <property type="entry name" value="Cyclin_N"/>
</dbReference>
<dbReference type="Pfam" id="PF16899">
    <property type="entry name" value="Cyclin_C_2"/>
    <property type="match status" value="1"/>
</dbReference>
<comment type="similarity">
    <text evidence="1">Belongs to the cyclin family. Cyclin C subfamily.</text>
</comment>
<evidence type="ECO:0000256" key="1">
    <source>
        <dbReference type="ARBA" id="ARBA00008638"/>
    </source>
</evidence>
<evidence type="ECO:0000313" key="8">
    <source>
        <dbReference type="Proteomes" id="UP000799771"/>
    </source>
</evidence>
<dbReference type="CDD" id="cd20524">
    <property type="entry name" value="CYCLIN_CCNH_rpt1"/>
    <property type="match status" value="1"/>
</dbReference>
<keyword evidence="3 4" id="KW-0195">Cyclin</keyword>
<dbReference type="InterPro" id="IPR036915">
    <property type="entry name" value="Cyclin-like_sf"/>
</dbReference>
<evidence type="ECO:0000313" key="7">
    <source>
        <dbReference type="EMBL" id="KAF2128359.1"/>
    </source>
</evidence>
<feature type="region of interest" description="Disordered" evidence="5">
    <location>
        <begin position="385"/>
        <end position="426"/>
    </location>
</feature>
<evidence type="ECO:0000256" key="2">
    <source>
        <dbReference type="ARBA" id="ARBA00014912"/>
    </source>
</evidence>
<dbReference type="Pfam" id="PF00134">
    <property type="entry name" value="Cyclin_N"/>
    <property type="match status" value="1"/>
</dbReference>
<reference evidence="7" key="1">
    <citation type="journal article" date="2020" name="Stud. Mycol.">
        <title>101 Dothideomycetes genomes: a test case for predicting lifestyles and emergence of pathogens.</title>
        <authorList>
            <person name="Haridas S."/>
            <person name="Albert R."/>
            <person name="Binder M."/>
            <person name="Bloem J."/>
            <person name="Labutti K."/>
            <person name="Salamov A."/>
            <person name="Andreopoulos B."/>
            <person name="Baker S."/>
            <person name="Barry K."/>
            <person name="Bills G."/>
            <person name="Bluhm B."/>
            <person name="Cannon C."/>
            <person name="Castanera R."/>
            <person name="Culley D."/>
            <person name="Daum C."/>
            <person name="Ezra D."/>
            <person name="Gonzalez J."/>
            <person name="Henrissat B."/>
            <person name="Kuo A."/>
            <person name="Liang C."/>
            <person name="Lipzen A."/>
            <person name="Lutzoni F."/>
            <person name="Magnuson J."/>
            <person name="Mondo S."/>
            <person name="Nolan M."/>
            <person name="Ohm R."/>
            <person name="Pangilinan J."/>
            <person name="Park H.-J."/>
            <person name="Ramirez L."/>
            <person name="Alfaro M."/>
            <person name="Sun H."/>
            <person name="Tritt A."/>
            <person name="Yoshinaga Y."/>
            <person name="Zwiers L.-H."/>
            <person name="Turgeon B."/>
            <person name="Goodwin S."/>
            <person name="Spatafora J."/>
            <person name="Crous P."/>
            <person name="Grigoriev I."/>
        </authorList>
    </citation>
    <scope>NUCLEOTIDE SEQUENCE</scope>
    <source>
        <strain evidence="7">CBS 119687</strain>
    </source>
</reference>
<dbReference type="OrthoDB" id="340962at2759"/>
<dbReference type="GO" id="GO:0006357">
    <property type="term" value="P:regulation of transcription by RNA polymerase II"/>
    <property type="evidence" value="ECO:0007669"/>
    <property type="project" value="InterPro"/>
</dbReference>
<proteinExistence type="inferred from homology"/>
<accession>A0A6A6A975</accession>
<dbReference type="Gene3D" id="1.10.472.10">
    <property type="entry name" value="Cyclin-like"/>
    <property type="match status" value="2"/>
</dbReference>
<dbReference type="InterPro" id="IPR013763">
    <property type="entry name" value="Cyclin-like_dom"/>
</dbReference>
<dbReference type="AlphaFoldDB" id="A0A6A6A975"/>
<dbReference type="CDD" id="cd20525">
    <property type="entry name" value="CYCLIN_CCNH_rpt2"/>
    <property type="match status" value="1"/>
</dbReference>
<dbReference type="GeneID" id="54405478"/>
<dbReference type="SMART" id="SM00385">
    <property type="entry name" value="CYCLIN"/>
    <property type="match status" value="1"/>
</dbReference>
<dbReference type="Proteomes" id="UP000799771">
    <property type="component" value="Unassembled WGS sequence"/>
</dbReference>
<feature type="compositionally biased region" description="Low complexity" evidence="5">
    <location>
        <begin position="45"/>
        <end position="71"/>
    </location>
</feature>
<evidence type="ECO:0000256" key="3">
    <source>
        <dbReference type="ARBA" id="ARBA00023127"/>
    </source>
</evidence>
<evidence type="ECO:0000256" key="5">
    <source>
        <dbReference type="SAM" id="MobiDB-lite"/>
    </source>
</evidence>
<dbReference type="SUPFAM" id="SSF47954">
    <property type="entry name" value="Cyclin-like"/>
    <property type="match status" value="2"/>
</dbReference>
<feature type="compositionally biased region" description="Basic and acidic residues" evidence="5">
    <location>
        <begin position="401"/>
        <end position="411"/>
    </location>
</feature>
<gene>
    <name evidence="7" type="ORF">P153DRAFT_318079</name>
</gene>
<dbReference type="PANTHER" id="PTHR10026">
    <property type="entry name" value="CYCLIN"/>
    <property type="match status" value="1"/>
</dbReference>
<dbReference type="FunFam" id="1.10.472.10:FF:000095">
    <property type="entry name" value="Cyclin Ccl1, putative (AFU_orthologue AFUA_5G07030)"/>
    <property type="match status" value="1"/>
</dbReference>
<dbReference type="EMBL" id="ML977508">
    <property type="protein sequence ID" value="KAF2128359.1"/>
    <property type="molecule type" value="Genomic_DNA"/>
</dbReference>
<dbReference type="GO" id="GO:0016538">
    <property type="term" value="F:cyclin-dependent protein serine/threonine kinase regulator activity"/>
    <property type="evidence" value="ECO:0007669"/>
    <property type="project" value="InterPro"/>
</dbReference>
<feature type="region of interest" description="Disordered" evidence="5">
    <location>
        <begin position="41"/>
        <end position="75"/>
    </location>
</feature>
<feature type="domain" description="Cyclin-like" evidence="6">
    <location>
        <begin position="99"/>
        <end position="181"/>
    </location>
</feature>
<sequence>MKLTEDDLYRSSTQFTHWSFTLQQLAAQRQKTNLQATERVKANVARQRAQRAQQAENGSASEGVESGSGANTPNAVTSDRDVDCLTVAEEMTIVDEFCERAVQLGAHCQFPIEVTATCIQFLRRFYLFNSPMTYHGQNISRTAMFLACKTENSHQSVENFAGNFKKVTAEQILAPEYLIVQALRFNFEIKHPFRGLKGGHLELMEMARGNYDGPNHSAGDGGDGNTTSADTQSAMLSLPRKVNGPVSRMTVKDMEERITAAYGFASHILKNAALLTDAYFLYTPAQLWLSAHLLADEPLTIFYLSLKLPRSSPLYAKLLSTIRACASLLSSHRSFTAGTLPKEEKDARDVKHKAHVKSLIEKLKMCRDPDKVDLVKLNQAQKRDAIQGETLDENKAKRRKLERESYEKEADAFWGPELSQQEPKLG</sequence>
<keyword evidence="8" id="KW-1185">Reference proteome</keyword>
<protein>
    <recommendedName>
        <fullName evidence="2">RNA polymerase II holoenzyme cyclin-like subunit</fullName>
    </recommendedName>
</protein>
<dbReference type="InterPro" id="IPR031658">
    <property type="entry name" value="Cyclin_C_2"/>
</dbReference>
<evidence type="ECO:0000259" key="6">
    <source>
        <dbReference type="SMART" id="SM00385"/>
    </source>
</evidence>
<dbReference type="RefSeq" id="XP_033522748.1">
    <property type="nucleotide sequence ID" value="XM_033665046.1"/>
</dbReference>
<dbReference type="InterPro" id="IPR043198">
    <property type="entry name" value="Cyclin/Ssn8"/>
</dbReference>
<name>A0A6A6A975_9PLEO</name>
<organism evidence="7 8">
    <name type="scientific">Dothidotthia symphoricarpi CBS 119687</name>
    <dbReference type="NCBI Taxonomy" id="1392245"/>
    <lineage>
        <taxon>Eukaryota</taxon>
        <taxon>Fungi</taxon>
        <taxon>Dikarya</taxon>
        <taxon>Ascomycota</taxon>
        <taxon>Pezizomycotina</taxon>
        <taxon>Dothideomycetes</taxon>
        <taxon>Pleosporomycetidae</taxon>
        <taxon>Pleosporales</taxon>
        <taxon>Dothidotthiaceae</taxon>
        <taxon>Dothidotthia</taxon>
    </lineage>
</organism>